<comment type="caution">
    <text evidence="3">The sequence shown here is derived from an EMBL/GenBank/DDBJ whole genome shotgun (WGS) entry which is preliminary data.</text>
</comment>
<keyword evidence="2" id="KW-0732">Signal</keyword>
<feature type="chain" id="PRO_5022048347" evidence="2">
    <location>
        <begin position="24"/>
        <end position="83"/>
    </location>
</feature>
<feature type="signal peptide" evidence="2">
    <location>
        <begin position="1"/>
        <end position="23"/>
    </location>
</feature>
<dbReference type="PROSITE" id="PS51257">
    <property type="entry name" value="PROKAR_LIPOPROTEIN"/>
    <property type="match status" value="1"/>
</dbReference>
<dbReference type="OrthoDB" id="711312at2"/>
<accession>A0A562N007</accession>
<evidence type="ECO:0000313" key="3">
    <source>
        <dbReference type="EMBL" id="TWI25519.1"/>
    </source>
</evidence>
<protein>
    <submittedName>
        <fullName evidence="3">Uncharacterized protein</fullName>
    </submittedName>
</protein>
<evidence type="ECO:0000313" key="4">
    <source>
        <dbReference type="Proteomes" id="UP000315908"/>
    </source>
</evidence>
<feature type="region of interest" description="Disordered" evidence="1">
    <location>
        <begin position="28"/>
        <end position="83"/>
    </location>
</feature>
<evidence type="ECO:0000256" key="2">
    <source>
        <dbReference type="SAM" id="SignalP"/>
    </source>
</evidence>
<dbReference type="AlphaFoldDB" id="A0A562N007"/>
<dbReference type="RefSeq" id="WP_088161636.1">
    <property type="nucleotide sequence ID" value="NZ_DAMALA010000030.1"/>
</dbReference>
<organism evidence="3 4">
    <name type="scientific">Sphingobacterium siyangense</name>
    <dbReference type="NCBI Taxonomy" id="459529"/>
    <lineage>
        <taxon>Bacteria</taxon>
        <taxon>Pseudomonadati</taxon>
        <taxon>Bacteroidota</taxon>
        <taxon>Sphingobacteriia</taxon>
        <taxon>Sphingobacteriales</taxon>
        <taxon>Sphingobacteriaceae</taxon>
        <taxon>Sphingobacterium</taxon>
    </lineage>
</organism>
<proteinExistence type="predicted"/>
<reference evidence="3 4" key="1">
    <citation type="journal article" date="2015" name="Stand. Genomic Sci.">
        <title>Genomic Encyclopedia of Bacterial and Archaeal Type Strains, Phase III: the genomes of soil and plant-associated and newly described type strains.</title>
        <authorList>
            <person name="Whitman W.B."/>
            <person name="Woyke T."/>
            <person name="Klenk H.P."/>
            <person name="Zhou Y."/>
            <person name="Lilburn T.G."/>
            <person name="Beck B.J."/>
            <person name="De Vos P."/>
            <person name="Vandamme P."/>
            <person name="Eisen J.A."/>
            <person name="Garrity G."/>
            <person name="Hugenholtz P."/>
            <person name="Kyrpides N.C."/>
        </authorList>
    </citation>
    <scope>NUCLEOTIDE SEQUENCE [LARGE SCALE GENOMIC DNA]</scope>
    <source>
        <strain evidence="3 4">CGMCC 1.6855</strain>
    </source>
</reference>
<gene>
    <name evidence="3" type="ORF">IQ31_00084</name>
</gene>
<name>A0A562N007_9SPHI</name>
<sequence length="83" mass="9169">MKKRKKFTVVLGTLLFCSTLFFACQNPNKNPAEGSGQADNIAPSAADETRYNLSEQQKMSMQKDTSLADTLRKDSINAIQSKP</sequence>
<feature type="compositionally biased region" description="Polar residues" evidence="1">
    <location>
        <begin position="51"/>
        <end position="68"/>
    </location>
</feature>
<dbReference type="Proteomes" id="UP000315908">
    <property type="component" value="Unassembled WGS sequence"/>
</dbReference>
<evidence type="ECO:0000256" key="1">
    <source>
        <dbReference type="SAM" id="MobiDB-lite"/>
    </source>
</evidence>
<dbReference type="EMBL" id="VLKR01000001">
    <property type="protein sequence ID" value="TWI25519.1"/>
    <property type="molecule type" value="Genomic_DNA"/>
</dbReference>